<dbReference type="Proteomes" id="UP000827986">
    <property type="component" value="Unassembled WGS sequence"/>
</dbReference>
<name>A0A9D3WY70_9SAUR</name>
<evidence type="ECO:0000313" key="2">
    <source>
        <dbReference type="EMBL" id="KAH1169135.1"/>
    </source>
</evidence>
<reference evidence="2" key="1">
    <citation type="submission" date="2021-09" db="EMBL/GenBank/DDBJ databases">
        <title>The genome of Mauremys mutica provides insights into the evolution of semi-aquatic lifestyle.</title>
        <authorList>
            <person name="Gong S."/>
            <person name="Gao Y."/>
        </authorList>
    </citation>
    <scope>NUCLEOTIDE SEQUENCE</scope>
    <source>
        <strain evidence="2">MM-2020</strain>
        <tissue evidence="2">Muscle</tissue>
    </source>
</reference>
<dbReference type="AlphaFoldDB" id="A0A9D3WY70"/>
<feature type="region of interest" description="Disordered" evidence="1">
    <location>
        <begin position="23"/>
        <end position="46"/>
    </location>
</feature>
<gene>
    <name evidence="2" type="ORF">KIL84_013725</name>
</gene>
<dbReference type="EMBL" id="JAHDVG010000485">
    <property type="protein sequence ID" value="KAH1169135.1"/>
    <property type="molecule type" value="Genomic_DNA"/>
</dbReference>
<organism evidence="2 3">
    <name type="scientific">Mauremys mutica</name>
    <name type="common">yellowpond turtle</name>
    <dbReference type="NCBI Taxonomy" id="74926"/>
    <lineage>
        <taxon>Eukaryota</taxon>
        <taxon>Metazoa</taxon>
        <taxon>Chordata</taxon>
        <taxon>Craniata</taxon>
        <taxon>Vertebrata</taxon>
        <taxon>Euteleostomi</taxon>
        <taxon>Archelosauria</taxon>
        <taxon>Testudinata</taxon>
        <taxon>Testudines</taxon>
        <taxon>Cryptodira</taxon>
        <taxon>Durocryptodira</taxon>
        <taxon>Testudinoidea</taxon>
        <taxon>Geoemydidae</taxon>
        <taxon>Geoemydinae</taxon>
        <taxon>Mauremys</taxon>
    </lineage>
</organism>
<sequence>MDSSNGGLVTVDSTVKNIEVTAMEEEEYIGQDVSNNDTSDADDNFDDTLTEEMEDKQWILKGTSHLISSFHCHSLRQSSTNESEDSLDEKKEQLIIDPLRDEMRYERTCLRNWR</sequence>
<proteinExistence type="predicted"/>
<comment type="caution">
    <text evidence="2">The sequence shown here is derived from an EMBL/GenBank/DDBJ whole genome shotgun (WGS) entry which is preliminary data.</text>
</comment>
<evidence type="ECO:0000256" key="1">
    <source>
        <dbReference type="SAM" id="MobiDB-lite"/>
    </source>
</evidence>
<keyword evidence="3" id="KW-1185">Reference proteome</keyword>
<protein>
    <submittedName>
        <fullName evidence="2">Uncharacterized protein</fullName>
    </submittedName>
</protein>
<evidence type="ECO:0000313" key="3">
    <source>
        <dbReference type="Proteomes" id="UP000827986"/>
    </source>
</evidence>
<accession>A0A9D3WY70</accession>